<keyword evidence="5" id="KW-0472">Membrane</keyword>
<name>A0A1A9VL20_GLOAU</name>
<keyword evidence="4" id="KW-1133">Transmembrane helix</keyword>
<dbReference type="AlphaFoldDB" id="A0A1A9VL20"/>
<accession>A0A1A9VL20</accession>
<keyword evidence="7" id="KW-1185">Reference proteome</keyword>
<dbReference type="EnsemblMetazoa" id="GAUT040228-RA">
    <property type="protein sequence ID" value="GAUT040228-PA"/>
    <property type="gene ID" value="GAUT040228"/>
</dbReference>
<keyword evidence="3" id="KW-0067">ATP-binding</keyword>
<reference evidence="6" key="1">
    <citation type="submission" date="2020-05" db="UniProtKB">
        <authorList>
            <consortium name="EnsemblMetazoa"/>
        </authorList>
    </citation>
    <scope>IDENTIFICATION</scope>
    <source>
        <strain evidence="6">TTRI</strain>
    </source>
</reference>
<dbReference type="STRING" id="7395.A0A1A9VL20"/>
<evidence type="ECO:0000256" key="4">
    <source>
        <dbReference type="ARBA" id="ARBA00022989"/>
    </source>
</evidence>
<dbReference type="InterPro" id="IPR036640">
    <property type="entry name" value="ABC1_TM_sf"/>
</dbReference>
<keyword evidence="2" id="KW-0547">Nucleotide-binding</keyword>
<dbReference type="PANTHER" id="PTHR24223:SF324">
    <property type="entry name" value="LD17001P"/>
    <property type="match status" value="1"/>
</dbReference>
<evidence type="ECO:0000313" key="6">
    <source>
        <dbReference type="EnsemblMetazoa" id="GAUT040228-PA"/>
    </source>
</evidence>
<dbReference type="GO" id="GO:0042626">
    <property type="term" value="F:ATPase-coupled transmembrane transporter activity"/>
    <property type="evidence" value="ECO:0007669"/>
    <property type="project" value="TreeGrafter"/>
</dbReference>
<dbReference type="VEuPathDB" id="VectorBase:GAUT040228"/>
<dbReference type="InterPro" id="IPR050173">
    <property type="entry name" value="ABC_transporter_C-like"/>
</dbReference>
<dbReference type="PANTHER" id="PTHR24223">
    <property type="entry name" value="ATP-BINDING CASSETTE SUB-FAMILY C"/>
    <property type="match status" value="1"/>
</dbReference>
<evidence type="ECO:0000313" key="7">
    <source>
        <dbReference type="Proteomes" id="UP000078200"/>
    </source>
</evidence>
<dbReference type="Proteomes" id="UP000078200">
    <property type="component" value="Unassembled WGS sequence"/>
</dbReference>
<sequence>MLTLREVEFALLCDKVFFIDVNGVLITRSYCQLLAFNSSYCYTRSPVYSLTRLRQTFQGLTTIRALEAEKVLDDEFHGYQNWNTSAWFLFLSSNRAFALWTDIISGLIFVPEYASSLVGFPSTETNVINVRPFLEDLSKSSGLAVFNLDKSICGGTLKCSGNSSGSSGSSSSYKFHKY</sequence>
<evidence type="ECO:0000256" key="5">
    <source>
        <dbReference type="ARBA" id="ARBA00023136"/>
    </source>
</evidence>
<evidence type="ECO:0000256" key="3">
    <source>
        <dbReference type="ARBA" id="ARBA00022840"/>
    </source>
</evidence>
<evidence type="ECO:0000256" key="2">
    <source>
        <dbReference type="ARBA" id="ARBA00022741"/>
    </source>
</evidence>
<dbReference type="GO" id="GO:0005524">
    <property type="term" value="F:ATP binding"/>
    <property type="evidence" value="ECO:0007669"/>
    <property type="project" value="UniProtKB-KW"/>
</dbReference>
<dbReference type="SUPFAM" id="SSF90123">
    <property type="entry name" value="ABC transporter transmembrane region"/>
    <property type="match status" value="1"/>
</dbReference>
<keyword evidence="1" id="KW-0812">Transmembrane</keyword>
<organism evidence="6 7">
    <name type="scientific">Glossina austeni</name>
    <name type="common">Savannah tsetse fly</name>
    <dbReference type="NCBI Taxonomy" id="7395"/>
    <lineage>
        <taxon>Eukaryota</taxon>
        <taxon>Metazoa</taxon>
        <taxon>Ecdysozoa</taxon>
        <taxon>Arthropoda</taxon>
        <taxon>Hexapoda</taxon>
        <taxon>Insecta</taxon>
        <taxon>Pterygota</taxon>
        <taxon>Neoptera</taxon>
        <taxon>Endopterygota</taxon>
        <taxon>Diptera</taxon>
        <taxon>Brachycera</taxon>
        <taxon>Muscomorpha</taxon>
        <taxon>Hippoboscoidea</taxon>
        <taxon>Glossinidae</taxon>
        <taxon>Glossina</taxon>
    </lineage>
</organism>
<evidence type="ECO:0000256" key="1">
    <source>
        <dbReference type="ARBA" id="ARBA00022692"/>
    </source>
</evidence>
<protein>
    <submittedName>
        <fullName evidence="6">Uncharacterized protein</fullName>
    </submittedName>
</protein>
<dbReference type="GO" id="GO:0016020">
    <property type="term" value="C:membrane"/>
    <property type="evidence" value="ECO:0007669"/>
    <property type="project" value="InterPro"/>
</dbReference>
<proteinExistence type="predicted"/>